<dbReference type="GO" id="GO:0005829">
    <property type="term" value="C:cytosol"/>
    <property type="evidence" value="ECO:0007669"/>
    <property type="project" value="TreeGrafter"/>
</dbReference>
<dbReference type="Gramene" id="GBG61327">
    <property type="protein sequence ID" value="GBG61327"/>
    <property type="gene ID" value="CBR_g20362"/>
</dbReference>
<protein>
    <recommendedName>
        <fullName evidence="6">Ubiquitin receptor RAD23</fullName>
    </recommendedName>
    <alternativeName>
        <fullName evidence="6">DNA repair protein RAD23</fullName>
    </alternativeName>
</protein>
<keyword evidence="3 6" id="KW-0227">DNA damage</keyword>
<dbReference type="GO" id="GO:0005654">
    <property type="term" value="C:nucleoplasm"/>
    <property type="evidence" value="ECO:0007669"/>
    <property type="project" value="TreeGrafter"/>
</dbReference>
<accession>A0A388JU76</accession>
<dbReference type="InterPro" id="IPR029071">
    <property type="entry name" value="Ubiquitin-like_domsf"/>
</dbReference>
<evidence type="ECO:0000259" key="9">
    <source>
        <dbReference type="PROSITE" id="PS50053"/>
    </source>
</evidence>
<dbReference type="Gene3D" id="1.10.10.540">
    <property type="entry name" value="XPC-binding domain"/>
    <property type="match status" value="1"/>
</dbReference>
<dbReference type="FunFam" id="3.10.20.90:FF:000069">
    <property type="entry name" value="UV excision repair protein RAD23"/>
    <property type="match status" value="1"/>
</dbReference>
<evidence type="ECO:0000256" key="3">
    <source>
        <dbReference type="ARBA" id="ARBA00022763"/>
    </source>
</evidence>
<dbReference type="PANTHER" id="PTHR10621">
    <property type="entry name" value="UV EXCISION REPAIR PROTEIN RAD23"/>
    <property type="match status" value="1"/>
</dbReference>
<dbReference type="GO" id="GO:0003684">
    <property type="term" value="F:damaged DNA binding"/>
    <property type="evidence" value="ECO:0007669"/>
    <property type="project" value="UniProtKB-UniRule"/>
</dbReference>
<evidence type="ECO:0000313" key="11">
    <source>
        <dbReference type="Proteomes" id="UP000265515"/>
    </source>
</evidence>
<dbReference type="PROSITE" id="PS50030">
    <property type="entry name" value="UBA"/>
    <property type="match status" value="2"/>
</dbReference>
<dbReference type="FunFam" id="1.10.8.10:FF:000002">
    <property type="entry name" value="UV excision repair protein RAD23 homolog"/>
    <property type="match status" value="1"/>
</dbReference>
<dbReference type="InterPro" id="IPR004806">
    <property type="entry name" value="Rad23"/>
</dbReference>
<dbReference type="OMA" id="TYPSEQQ"/>
<dbReference type="InterPro" id="IPR036353">
    <property type="entry name" value="XPC-bd_sf"/>
</dbReference>
<keyword evidence="5 6" id="KW-0539">Nucleus</keyword>
<comment type="caution">
    <text evidence="10">The sequence shown here is derived from an EMBL/GenBank/DDBJ whole genome shotgun (WGS) entry which is preliminary data.</text>
</comment>
<dbReference type="CDD" id="cd14281">
    <property type="entry name" value="UBA2_Rad23_like"/>
    <property type="match status" value="1"/>
</dbReference>
<dbReference type="FunFam" id="1.10.8.10:FF:000003">
    <property type="entry name" value="UV excision repair protein RAD23 homolog"/>
    <property type="match status" value="1"/>
</dbReference>
<evidence type="ECO:0000256" key="6">
    <source>
        <dbReference type="RuleBase" id="RU367049"/>
    </source>
</evidence>
<dbReference type="InterPro" id="IPR006636">
    <property type="entry name" value="STI1_HS-bd"/>
</dbReference>
<reference evidence="10 11" key="1">
    <citation type="journal article" date="2018" name="Cell">
        <title>The Chara Genome: Secondary Complexity and Implications for Plant Terrestrialization.</title>
        <authorList>
            <person name="Nishiyama T."/>
            <person name="Sakayama H."/>
            <person name="Vries J.D."/>
            <person name="Buschmann H."/>
            <person name="Saint-Marcoux D."/>
            <person name="Ullrich K.K."/>
            <person name="Haas F.B."/>
            <person name="Vanderstraeten L."/>
            <person name="Becker D."/>
            <person name="Lang D."/>
            <person name="Vosolsobe S."/>
            <person name="Rombauts S."/>
            <person name="Wilhelmsson P.K.I."/>
            <person name="Janitza P."/>
            <person name="Kern R."/>
            <person name="Heyl A."/>
            <person name="Rumpler F."/>
            <person name="Villalobos L.I.A.C."/>
            <person name="Clay J.M."/>
            <person name="Skokan R."/>
            <person name="Toyoda A."/>
            <person name="Suzuki Y."/>
            <person name="Kagoshima H."/>
            <person name="Schijlen E."/>
            <person name="Tajeshwar N."/>
            <person name="Catarino B."/>
            <person name="Hetherington A.J."/>
            <person name="Saltykova A."/>
            <person name="Bonnot C."/>
            <person name="Breuninger H."/>
            <person name="Symeonidi A."/>
            <person name="Radhakrishnan G.V."/>
            <person name="Van Nieuwerburgh F."/>
            <person name="Deforce D."/>
            <person name="Chang C."/>
            <person name="Karol K.G."/>
            <person name="Hedrich R."/>
            <person name="Ulvskov P."/>
            <person name="Glockner G."/>
            <person name="Delwiche C.F."/>
            <person name="Petrasek J."/>
            <person name="Van de Peer Y."/>
            <person name="Friml J."/>
            <person name="Beilby M."/>
            <person name="Dolan L."/>
            <person name="Kohara Y."/>
            <person name="Sugano S."/>
            <person name="Fujiyama A."/>
            <person name="Delaux P.-M."/>
            <person name="Quint M."/>
            <person name="TheiBen G."/>
            <person name="Hagemann M."/>
            <person name="Harholt J."/>
            <person name="Dunand C."/>
            <person name="Zachgo S."/>
            <person name="Langdale J."/>
            <person name="Maumus F."/>
            <person name="Straeten D.V.D."/>
            <person name="Gould S.B."/>
            <person name="Rensing S.A."/>
        </authorList>
    </citation>
    <scope>NUCLEOTIDE SEQUENCE [LARGE SCALE GENOMIC DNA]</scope>
    <source>
        <strain evidence="10 11">S276</strain>
    </source>
</reference>
<dbReference type="CDD" id="cd01805">
    <property type="entry name" value="Ubl_Rad23"/>
    <property type="match status" value="1"/>
</dbReference>
<evidence type="ECO:0000313" key="10">
    <source>
        <dbReference type="EMBL" id="GBG61327.1"/>
    </source>
</evidence>
<dbReference type="EMBL" id="BFEA01000019">
    <property type="protein sequence ID" value="GBG61327.1"/>
    <property type="molecule type" value="Genomic_DNA"/>
</dbReference>
<dbReference type="FunFam" id="1.10.10.540:FF:000001">
    <property type="entry name" value="UV excision repair protein RAD23 B"/>
    <property type="match status" value="1"/>
</dbReference>
<keyword evidence="11" id="KW-1185">Reference proteome</keyword>
<dbReference type="GO" id="GO:0043161">
    <property type="term" value="P:proteasome-mediated ubiquitin-dependent protein catabolic process"/>
    <property type="evidence" value="ECO:0007669"/>
    <property type="project" value="UniProtKB-UniRule"/>
</dbReference>
<organism evidence="10 11">
    <name type="scientific">Chara braunii</name>
    <name type="common">Braun's stonewort</name>
    <dbReference type="NCBI Taxonomy" id="69332"/>
    <lineage>
        <taxon>Eukaryota</taxon>
        <taxon>Viridiplantae</taxon>
        <taxon>Streptophyta</taxon>
        <taxon>Charophyceae</taxon>
        <taxon>Charales</taxon>
        <taxon>Characeae</taxon>
        <taxon>Chara</taxon>
    </lineage>
</organism>
<keyword evidence="4 6" id="KW-0234">DNA repair</keyword>
<dbReference type="InterPro" id="IPR000626">
    <property type="entry name" value="Ubiquitin-like_dom"/>
</dbReference>
<dbReference type="Gene3D" id="3.10.20.90">
    <property type="entry name" value="Phosphatidylinositol 3-kinase Catalytic Subunit, Chain A, domain 1"/>
    <property type="match status" value="1"/>
</dbReference>
<evidence type="ECO:0000256" key="5">
    <source>
        <dbReference type="ARBA" id="ARBA00023242"/>
    </source>
</evidence>
<dbReference type="AlphaFoldDB" id="A0A388JU76"/>
<dbReference type="GO" id="GO:0031593">
    <property type="term" value="F:polyubiquitin modification-dependent protein binding"/>
    <property type="evidence" value="ECO:0007669"/>
    <property type="project" value="UniProtKB-UniRule"/>
</dbReference>
<dbReference type="InterPro" id="IPR015940">
    <property type="entry name" value="UBA"/>
</dbReference>
<comment type="function">
    <text evidence="6">Multiubiquitin chain receptor involved in modulation of proteasomal degradation. Involved in nucleotide excision repair.</text>
</comment>
<dbReference type="SUPFAM" id="SSF46934">
    <property type="entry name" value="UBA-like"/>
    <property type="match status" value="2"/>
</dbReference>
<evidence type="ECO:0000256" key="1">
    <source>
        <dbReference type="ARBA" id="ARBA00009878"/>
    </source>
</evidence>
<dbReference type="STRING" id="69332.A0A388JU76"/>
<feature type="domain" description="UBA" evidence="8">
    <location>
        <begin position="181"/>
        <end position="224"/>
    </location>
</feature>
<dbReference type="PANTHER" id="PTHR10621:SF0">
    <property type="entry name" value="UV EXCISION REPAIR PROTEIN RAD23"/>
    <property type="match status" value="1"/>
</dbReference>
<dbReference type="PROSITE" id="PS50053">
    <property type="entry name" value="UBIQUITIN_2"/>
    <property type="match status" value="1"/>
</dbReference>
<sequence>MKITVKTLKGNTFNLEVDSQDKVRNVKEKIQDSQGKEMYPMENQVLIYQGKVLKDETSLVENNITESGFIVVMLTKSKTPAAGASSSAAAPAVPQAQPRPAPSSPMVASPAPLAAASEAVPMAVEPSPASSSPQPEPATASPSPAALAVPAAPAAPAAAAALGGEPGDTYLQAASNLVSGQNLEATIQNLMEMGGGAYDRDMVVRALRAAYNNPERAVEYLFTGIPPTAEAPPPVARMPQAGGAQGGSPSPPVAAAAAAAAAAATQGPAAAQAVGGVPAGGAAQGGPNAAPLDLFPQGMPGVGGAMPGQTRALDFLRNNAQFEALRNMVQDNPRILEPMLQELGKQNPQLLQLIQANQEEFLRLINDAGEGGFPGEAPQAMITLTQAERESIDRLVMMGFERDRAIQAFLVCDKNEELAANFLINEQEGRDFE</sequence>
<evidence type="ECO:0000256" key="2">
    <source>
        <dbReference type="ARBA" id="ARBA00022737"/>
    </source>
</evidence>
<keyword evidence="2" id="KW-0677">Repeat</keyword>
<dbReference type="SMART" id="SM00213">
    <property type="entry name" value="UBQ"/>
    <property type="match status" value="1"/>
</dbReference>
<feature type="domain" description="Ubiquitin-like" evidence="9">
    <location>
        <begin position="1"/>
        <end position="79"/>
    </location>
</feature>
<dbReference type="PRINTS" id="PR01839">
    <property type="entry name" value="RAD23PROTEIN"/>
</dbReference>
<dbReference type="GO" id="GO:0070628">
    <property type="term" value="F:proteasome binding"/>
    <property type="evidence" value="ECO:0007669"/>
    <property type="project" value="TreeGrafter"/>
</dbReference>
<feature type="region of interest" description="Disordered" evidence="7">
    <location>
        <begin position="231"/>
        <end position="252"/>
    </location>
</feature>
<feature type="domain" description="UBA" evidence="8">
    <location>
        <begin position="386"/>
        <end position="426"/>
    </location>
</feature>
<dbReference type="NCBIfam" id="TIGR00601">
    <property type="entry name" value="rad23"/>
    <property type="match status" value="1"/>
</dbReference>
<dbReference type="Pfam" id="PF00627">
    <property type="entry name" value="UBA"/>
    <property type="match status" value="2"/>
</dbReference>
<proteinExistence type="inferred from homology"/>
<dbReference type="InterPro" id="IPR015360">
    <property type="entry name" value="XPC-bd"/>
</dbReference>
<dbReference type="Gene3D" id="1.10.8.10">
    <property type="entry name" value="DNA helicase RuvA subunit, C-terminal domain"/>
    <property type="match status" value="2"/>
</dbReference>
<evidence type="ECO:0000256" key="7">
    <source>
        <dbReference type="SAM" id="MobiDB-lite"/>
    </source>
</evidence>
<dbReference type="Proteomes" id="UP000265515">
    <property type="component" value="Unassembled WGS sequence"/>
</dbReference>
<keyword evidence="6" id="KW-0963">Cytoplasm</keyword>
<dbReference type="GO" id="GO:0006289">
    <property type="term" value="P:nucleotide-excision repair"/>
    <property type="evidence" value="ECO:0007669"/>
    <property type="project" value="UniProtKB-UniRule"/>
</dbReference>
<evidence type="ECO:0000256" key="4">
    <source>
        <dbReference type="ARBA" id="ARBA00023204"/>
    </source>
</evidence>
<comment type="similarity">
    <text evidence="1 6">Belongs to the RAD23 family.</text>
</comment>
<dbReference type="GO" id="GO:0043130">
    <property type="term" value="F:ubiquitin binding"/>
    <property type="evidence" value="ECO:0007669"/>
    <property type="project" value="UniProtKB-UniRule"/>
</dbReference>
<feature type="compositionally biased region" description="Low complexity" evidence="7">
    <location>
        <begin position="82"/>
        <end position="96"/>
    </location>
</feature>
<dbReference type="SMART" id="SM00165">
    <property type="entry name" value="UBA"/>
    <property type="match status" value="2"/>
</dbReference>
<dbReference type="OrthoDB" id="419317at2759"/>
<dbReference type="Pfam" id="PF09280">
    <property type="entry name" value="XPC-binding"/>
    <property type="match status" value="1"/>
</dbReference>
<dbReference type="SUPFAM" id="SSF54236">
    <property type="entry name" value="Ubiquitin-like"/>
    <property type="match status" value="1"/>
</dbReference>
<comment type="subcellular location">
    <subcellularLocation>
        <location evidence="6">Nucleus</location>
    </subcellularLocation>
    <subcellularLocation>
        <location evidence="6">Cytoplasm</location>
    </subcellularLocation>
</comment>
<feature type="compositionally biased region" description="Low complexity" evidence="7">
    <location>
        <begin position="104"/>
        <end position="147"/>
    </location>
</feature>
<dbReference type="Pfam" id="PF00240">
    <property type="entry name" value="ubiquitin"/>
    <property type="match status" value="1"/>
</dbReference>
<feature type="region of interest" description="Disordered" evidence="7">
    <location>
        <begin position="82"/>
        <end position="147"/>
    </location>
</feature>
<evidence type="ECO:0000259" key="8">
    <source>
        <dbReference type="PROSITE" id="PS50030"/>
    </source>
</evidence>
<name>A0A388JU76_CHABU</name>
<dbReference type="SUPFAM" id="SSF101238">
    <property type="entry name" value="XPC-binding domain"/>
    <property type="match status" value="1"/>
</dbReference>
<gene>
    <name evidence="10" type="ORF">CBR_g20362</name>
</gene>
<dbReference type="SMART" id="SM00727">
    <property type="entry name" value="STI1"/>
    <property type="match status" value="1"/>
</dbReference>
<dbReference type="InterPro" id="IPR009060">
    <property type="entry name" value="UBA-like_sf"/>
</dbReference>